<reference evidence="1 2" key="1">
    <citation type="submission" date="2015-11" db="EMBL/GenBank/DDBJ databases">
        <title>Genomic Taxonomy of the Vibrionaceae.</title>
        <authorList>
            <person name="Gomez-Gil B."/>
            <person name="Enciso-Ibarra J."/>
        </authorList>
    </citation>
    <scope>NUCLEOTIDE SEQUENCE [LARGE SCALE GENOMIC DNA]</scope>
    <source>
        <strain evidence="1 2">CAIM 912</strain>
    </source>
</reference>
<comment type="caution">
    <text evidence="1">The sequence shown here is derived from an EMBL/GenBank/DDBJ whole genome shotgun (WGS) entry which is preliminary data.</text>
</comment>
<dbReference type="EMBL" id="LNTY01000004">
    <property type="protein sequence ID" value="KXF83524.1"/>
    <property type="molecule type" value="Genomic_DNA"/>
</dbReference>
<name>A0A135IDV6_9GAMM</name>
<dbReference type="OrthoDB" id="117888at2"/>
<sequence length="205" mass="24295">MRGDNEKDKKIIALAEELSRKIQLAKKYGKTKNFPSERFEGYHEQHIGEDFSYDSLRKQKTDSQNYFYQMIKLGKNTSEYEKLKHCSESNIFKPRRYEGKIIKLPDFDNYELYNIDVAVKIEIGTKVARNILSNWYCSAEDIELILMLNQTFITRLECISYILNIHASLRTMFDNPANQSGFMSMVNNDAFFVAERHYQFWFLET</sequence>
<keyword evidence="2" id="KW-1185">Reference proteome</keyword>
<dbReference type="Proteomes" id="UP000070529">
    <property type="component" value="Unassembled WGS sequence"/>
</dbReference>
<evidence type="ECO:0000313" key="2">
    <source>
        <dbReference type="Proteomes" id="UP000070529"/>
    </source>
</evidence>
<protein>
    <submittedName>
        <fullName evidence="1">Uncharacterized protein</fullName>
    </submittedName>
</protein>
<organism evidence="1 2">
    <name type="scientific">Enterovibrio coralii</name>
    <dbReference type="NCBI Taxonomy" id="294935"/>
    <lineage>
        <taxon>Bacteria</taxon>
        <taxon>Pseudomonadati</taxon>
        <taxon>Pseudomonadota</taxon>
        <taxon>Gammaproteobacteria</taxon>
        <taxon>Vibrionales</taxon>
        <taxon>Vibrionaceae</taxon>
        <taxon>Enterovibrio</taxon>
    </lineage>
</organism>
<proteinExistence type="predicted"/>
<evidence type="ECO:0000313" key="1">
    <source>
        <dbReference type="EMBL" id="KXF83524.1"/>
    </source>
</evidence>
<dbReference type="AlphaFoldDB" id="A0A135IDV6"/>
<gene>
    <name evidence="1" type="ORF">ATN88_16795</name>
</gene>
<accession>A0A135IDV6</accession>
<dbReference type="RefSeq" id="WP_067409822.1">
    <property type="nucleotide sequence ID" value="NZ_LNTY01000004.1"/>
</dbReference>